<organism evidence="3 4">
    <name type="scientific">Bacteroides acidifaciens</name>
    <dbReference type="NCBI Taxonomy" id="85831"/>
    <lineage>
        <taxon>Bacteria</taxon>
        <taxon>Pseudomonadati</taxon>
        <taxon>Bacteroidota</taxon>
        <taxon>Bacteroidia</taxon>
        <taxon>Bacteroidales</taxon>
        <taxon>Bacteroidaceae</taxon>
        <taxon>Bacteroides</taxon>
    </lineage>
</organism>
<protein>
    <submittedName>
        <fullName evidence="3">DUF805 domain-containing protein</fullName>
    </submittedName>
</protein>
<keyword evidence="1" id="KW-1133">Transmembrane helix</keyword>
<comment type="caution">
    <text evidence="3">The sequence shown here is derived from an EMBL/GenBank/DDBJ whole genome shotgun (WGS) entry which is preliminary data.</text>
</comment>
<dbReference type="Pfam" id="PF05656">
    <property type="entry name" value="DUF805"/>
    <property type="match status" value="1"/>
</dbReference>
<dbReference type="PANTHER" id="PTHR34980">
    <property type="entry name" value="INNER MEMBRANE PROTEIN-RELATED-RELATED"/>
    <property type="match status" value="1"/>
</dbReference>
<dbReference type="InterPro" id="IPR008598">
    <property type="entry name" value="Di19_Zn-bd"/>
</dbReference>
<feature type="transmembrane region" description="Helical" evidence="1">
    <location>
        <begin position="121"/>
        <end position="142"/>
    </location>
</feature>
<dbReference type="GO" id="GO:0005886">
    <property type="term" value="C:plasma membrane"/>
    <property type="evidence" value="ECO:0007669"/>
    <property type="project" value="TreeGrafter"/>
</dbReference>
<accession>A0A4S2B1I3</accession>
<proteinExistence type="predicted"/>
<dbReference type="Pfam" id="PF05605">
    <property type="entry name" value="zf-Di19"/>
    <property type="match status" value="1"/>
</dbReference>
<dbReference type="EMBL" id="SRZA01000004">
    <property type="protein sequence ID" value="TGY07857.1"/>
    <property type="molecule type" value="Genomic_DNA"/>
</dbReference>
<dbReference type="Proteomes" id="UP000305751">
    <property type="component" value="Unassembled WGS sequence"/>
</dbReference>
<feature type="transmembrane region" description="Helical" evidence="1">
    <location>
        <begin position="186"/>
        <end position="204"/>
    </location>
</feature>
<dbReference type="InterPro" id="IPR008523">
    <property type="entry name" value="DUF805"/>
</dbReference>
<dbReference type="PANTHER" id="PTHR34980:SF2">
    <property type="entry name" value="INNER MEMBRANE PROTEIN YHAH-RELATED"/>
    <property type="match status" value="1"/>
</dbReference>
<evidence type="ECO:0000256" key="1">
    <source>
        <dbReference type="SAM" id="Phobius"/>
    </source>
</evidence>
<keyword evidence="1" id="KW-0472">Membrane</keyword>
<keyword evidence="1" id="KW-0812">Transmembrane</keyword>
<keyword evidence="4" id="KW-1185">Reference proteome</keyword>
<sequence length="454" mass="51765">MEKEMKKCPYCGEEILAVAKKCKHCGEWLEEKQTVAKKMVACPICAEQIEEDSVSCPYCHEPLTPKAIPSSHRATIAKEQPKATNRENQETPLTSFLSHYFTRVVYKQYADFIGTATRKQYWLYILFYSVIAIAASCIDILLGIDFQLFGESLGYGWLFTIVSLALTIPSLAIGIRRLHDIGKSGWWFLIVLIPLVGIFWLLFLLCKKGNAANDSTPLTTTDKIVLNVSIIVVAILVVLTYFKSANHLQKPQLQHSDWTLDGDTAGVDTLDNIGYPESRKSINGENDAEIKKRIIHDFSCYYAIYTFCYNMQQAITKGYKGEGLLTLTEELVENDDLLVISNTEFKWLLQQFDFSNFSRLLRAYASGNRNFGGDLDEYSLGCIAIECLKEHKVVFNNQWFEIFDNYLPRDEVQIEEFHNLGNKEYQVVFDGFHNISPNFVYNFSYANGLTITTN</sequence>
<dbReference type="RefSeq" id="WP_136013503.1">
    <property type="nucleotide sequence ID" value="NZ_CAJTBC010000036.1"/>
</dbReference>
<reference evidence="3 4" key="1">
    <citation type="submission" date="2019-04" db="EMBL/GenBank/DDBJ databases">
        <title>Microbes associate with the intestines of laboratory mice.</title>
        <authorList>
            <person name="Navarre W."/>
            <person name="Wong E."/>
            <person name="Huang K."/>
            <person name="Tropini C."/>
            <person name="Ng K."/>
            <person name="Yu B."/>
        </authorList>
    </citation>
    <scope>NUCLEOTIDE SEQUENCE [LARGE SCALE GENOMIC DNA]</scope>
    <source>
        <strain evidence="3 4">NM70_E10</strain>
    </source>
</reference>
<evidence type="ECO:0000313" key="3">
    <source>
        <dbReference type="EMBL" id="TGY07857.1"/>
    </source>
</evidence>
<name>A0A4S2B1I3_9BACE</name>
<dbReference type="AlphaFoldDB" id="A0A4S2B1I3"/>
<feature type="transmembrane region" description="Helical" evidence="1">
    <location>
        <begin position="224"/>
        <end position="242"/>
    </location>
</feature>
<evidence type="ECO:0000259" key="2">
    <source>
        <dbReference type="Pfam" id="PF05605"/>
    </source>
</evidence>
<evidence type="ECO:0000313" key="4">
    <source>
        <dbReference type="Proteomes" id="UP000305751"/>
    </source>
</evidence>
<feature type="transmembrane region" description="Helical" evidence="1">
    <location>
        <begin position="154"/>
        <end position="174"/>
    </location>
</feature>
<feature type="domain" description="Di19 zinc-binding" evidence="2">
    <location>
        <begin position="7"/>
        <end position="54"/>
    </location>
</feature>
<gene>
    <name evidence="3" type="ORF">E5356_02445</name>
</gene>